<proteinExistence type="predicted"/>
<organism evidence="2 3">
    <name type="scientific">Oxalobacter vibrioformis</name>
    <dbReference type="NCBI Taxonomy" id="933080"/>
    <lineage>
        <taxon>Bacteria</taxon>
        <taxon>Pseudomonadati</taxon>
        <taxon>Pseudomonadota</taxon>
        <taxon>Betaproteobacteria</taxon>
        <taxon>Burkholderiales</taxon>
        <taxon>Oxalobacteraceae</taxon>
        <taxon>Oxalobacter</taxon>
    </lineage>
</organism>
<keyword evidence="3" id="KW-1185">Reference proteome</keyword>
<reference evidence="2" key="1">
    <citation type="journal article" date="2022" name="Front. Microbiol.">
        <title>New perspectives on an old grouping: The genomic and phenotypic variability of Oxalobacter formigenes and the implications for calcium oxalate stone prevention.</title>
        <authorList>
            <person name="Chmiel J.A."/>
            <person name="Carr C."/>
            <person name="Stuivenberg G.A."/>
            <person name="Venema R."/>
            <person name="Chanyi R.M."/>
            <person name="Al K.F."/>
            <person name="Giguere D."/>
            <person name="Say H."/>
            <person name="Akouris P.P."/>
            <person name="Dominguez Romero S.A."/>
            <person name="Kwong A."/>
            <person name="Tai V."/>
            <person name="Koval S.F."/>
            <person name="Razvi H."/>
            <person name="Bjazevic J."/>
            <person name="Burton J.P."/>
        </authorList>
    </citation>
    <scope>NUCLEOTIDE SEQUENCE</scope>
    <source>
        <strain evidence="2">WoOx3</strain>
    </source>
</reference>
<evidence type="ECO:0000256" key="1">
    <source>
        <dbReference type="SAM" id="SignalP"/>
    </source>
</evidence>
<feature type="signal peptide" evidence="1">
    <location>
        <begin position="1"/>
        <end position="22"/>
    </location>
</feature>
<sequence length="79" mass="8548">MKKMLSLIVVAVLTAAPCLAQAQSKTGKTTKKPLTAEERKVRANAPEGATAYCGDRSYSFSQSKKPCEGHEGVVYWLTD</sequence>
<dbReference type="RefSeq" id="WP_269307994.1">
    <property type="nucleotide sequence ID" value="NZ_CP098242.1"/>
</dbReference>
<name>A0A9E9P3C3_9BURK</name>
<dbReference type="Pfam" id="PF12587">
    <property type="entry name" value="DUF3761"/>
    <property type="match status" value="1"/>
</dbReference>
<dbReference type="EMBL" id="CP098242">
    <property type="protein sequence ID" value="WAW09001.1"/>
    <property type="molecule type" value="Genomic_DNA"/>
</dbReference>
<accession>A0A9E9P3C3</accession>
<dbReference type="Proteomes" id="UP001156215">
    <property type="component" value="Chromosome"/>
</dbReference>
<gene>
    <name evidence="2" type="ORF">NB640_06805</name>
</gene>
<dbReference type="InterPro" id="IPR022236">
    <property type="entry name" value="DUF3761"/>
</dbReference>
<keyword evidence="1" id="KW-0732">Signal</keyword>
<evidence type="ECO:0000313" key="3">
    <source>
        <dbReference type="Proteomes" id="UP001156215"/>
    </source>
</evidence>
<feature type="chain" id="PRO_5038498350" evidence="1">
    <location>
        <begin position="23"/>
        <end position="79"/>
    </location>
</feature>
<evidence type="ECO:0000313" key="2">
    <source>
        <dbReference type="EMBL" id="WAW09001.1"/>
    </source>
</evidence>
<dbReference type="AlphaFoldDB" id="A0A9E9P3C3"/>
<protein>
    <submittedName>
        <fullName evidence="2">DUF3761 domain-containing protein</fullName>
    </submittedName>
</protein>
<dbReference type="KEGG" id="ovb:NB640_06805"/>